<dbReference type="Proteomes" id="UP000288716">
    <property type="component" value="Unassembled WGS sequence"/>
</dbReference>
<dbReference type="PANTHER" id="PTHR12771:SF56">
    <property type="entry name" value="CED-12"/>
    <property type="match status" value="1"/>
</dbReference>
<keyword evidence="2" id="KW-0581">Phagocytosis</keyword>
<dbReference type="Gene3D" id="6.10.250.810">
    <property type="match status" value="1"/>
</dbReference>
<sequence>MDEHVPQLIEFDQKRPLNMIISDLCNTWTIAEPVEGYALKFSDTESKFYVTEKNRNEIKDGTVLRLAHSAAVTAARLLEKIQLCVGEDRRSALLRLVQLSLDHTFAYEFINKQGKDYIVTAIQEGSIRVEEGLGFALEAFVELMNHGIVSWDTLDNAFISKIANQVNAGANAKSDPKVLVNSLAILESIVTSSTLFTARVENEVTLPNLISHVQQNVNFPEIQQNSIALINALFIKSDLSKRKATAKTLGSRHIRDIILNSVISKSEGEGGSNVGSEMAHQLYILQSLILNLHEERMQTLPATNSLIDDSKEKLSDLRKLAFENEITCDRTLGKSPLPPPAIVNTSSNYVDNYMRLGFTSCKNPVEDFNTCPPGLLALDLMLYFARNYTDNYVKVVLENSCRSDKDHECPFARGAIEITTLLCQIFKIGEQPSDEGKTFYRMFFKHDHPLEELFCICVPLLNKTWKEMRATVADFEKVFQVLRQQISRSLDESKATESFETFRAKLQELTYSKIMHLWQKERTNREEWENKAKAILELRERVKPEIVELIKRQRLQYLTEGTLFVKYSNKGQRVKDKFWFCRLSTNHKVFYYGDTQENKVPSVDELSHKMPVVDIKTMVVGRDC</sequence>
<dbReference type="GO" id="GO:0006909">
    <property type="term" value="P:phagocytosis"/>
    <property type="evidence" value="ECO:0007669"/>
    <property type="project" value="UniProtKB-KW"/>
</dbReference>
<dbReference type="GO" id="GO:0006915">
    <property type="term" value="P:apoptotic process"/>
    <property type="evidence" value="ECO:0007669"/>
    <property type="project" value="UniProtKB-KW"/>
</dbReference>
<dbReference type="InterPro" id="IPR006816">
    <property type="entry name" value="ELMO_dom"/>
</dbReference>
<protein>
    <submittedName>
        <fullName evidence="6">Engulfment and cell motility protein 1-like protein</fullName>
    </submittedName>
</protein>
<dbReference type="GO" id="GO:0005886">
    <property type="term" value="C:plasma membrane"/>
    <property type="evidence" value="ECO:0007669"/>
    <property type="project" value="TreeGrafter"/>
</dbReference>
<dbReference type="GO" id="GO:0048870">
    <property type="term" value="P:cell motility"/>
    <property type="evidence" value="ECO:0007669"/>
    <property type="project" value="TreeGrafter"/>
</dbReference>
<name>A0A443SIL7_9ACAR</name>
<dbReference type="PROSITE" id="PS51335">
    <property type="entry name" value="ELMO"/>
    <property type="match status" value="1"/>
</dbReference>
<dbReference type="AlphaFoldDB" id="A0A443SIL7"/>
<dbReference type="GO" id="GO:0017124">
    <property type="term" value="F:SH3 domain binding"/>
    <property type="evidence" value="ECO:0007669"/>
    <property type="project" value="UniProtKB-KW"/>
</dbReference>
<proteinExistence type="predicted"/>
<dbReference type="PANTHER" id="PTHR12771">
    <property type="entry name" value="ENGULFMENT AND CELL MOTILITY"/>
    <property type="match status" value="1"/>
</dbReference>
<dbReference type="STRING" id="299467.A0A443SIL7"/>
<dbReference type="InterPro" id="IPR001849">
    <property type="entry name" value="PH_domain"/>
</dbReference>
<dbReference type="Gene3D" id="2.30.29.30">
    <property type="entry name" value="Pleckstrin-homology domain (PH domain)/Phosphotyrosine-binding domain (PTB)"/>
    <property type="match status" value="1"/>
</dbReference>
<dbReference type="Gene3D" id="1.25.10.10">
    <property type="entry name" value="Leucine-rich Repeat Variant"/>
    <property type="match status" value="1"/>
</dbReference>
<dbReference type="InterPro" id="IPR011993">
    <property type="entry name" value="PH-like_dom_sf"/>
</dbReference>
<dbReference type="EMBL" id="NCKV01002064">
    <property type="protein sequence ID" value="RWS27371.1"/>
    <property type="molecule type" value="Genomic_DNA"/>
</dbReference>
<organism evidence="6 7">
    <name type="scientific">Leptotrombidium deliense</name>
    <dbReference type="NCBI Taxonomy" id="299467"/>
    <lineage>
        <taxon>Eukaryota</taxon>
        <taxon>Metazoa</taxon>
        <taxon>Ecdysozoa</taxon>
        <taxon>Arthropoda</taxon>
        <taxon>Chelicerata</taxon>
        <taxon>Arachnida</taxon>
        <taxon>Acari</taxon>
        <taxon>Acariformes</taxon>
        <taxon>Trombidiformes</taxon>
        <taxon>Prostigmata</taxon>
        <taxon>Anystina</taxon>
        <taxon>Parasitengona</taxon>
        <taxon>Trombiculoidea</taxon>
        <taxon>Trombiculidae</taxon>
        <taxon>Leptotrombidium</taxon>
    </lineage>
</organism>
<keyword evidence="3" id="KW-0729">SH3-binding</keyword>
<dbReference type="OrthoDB" id="28413at2759"/>
<gene>
    <name evidence="6" type="ORF">B4U80_08477</name>
</gene>
<dbReference type="Pfam" id="PF11841">
    <property type="entry name" value="ELMO_ARM"/>
    <property type="match status" value="1"/>
</dbReference>
<keyword evidence="1" id="KW-0053">Apoptosis</keyword>
<evidence type="ECO:0000313" key="7">
    <source>
        <dbReference type="Proteomes" id="UP000288716"/>
    </source>
</evidence>
<evidence type="ECO:0000256" key="3">
    <source>
        <dbReference type="ARBA" id="ARBA00023036"/>
    </source>
</evidence>
<evidence type="ECO:0000256" key="4">
    <source>
        <dbReference type="ARBA" id="ARBA00024863"/>
    </source>
</evidence>
<evidence type="ECO:0000256" key="2">
    <source>
        <dbReference type="ARBA" id="ARBA00022907"/>
    </source>
</evidence>
<evidence type="ECO:0000313" key="6">
    <source>
        <dbReference type="EMBL" id="RWS27371.1"/>
    </source>
</evidence>
<dbReference type="Pfam" id="PF04727">
    <property type="entry name" value="ELMO_CED12"/>
    <property type="match status" value="1"/>
</dbReference>
<evidence type="ECO:0000256" key="1">
    <source>
        <dbReference type="ARBA" id="ARBA00022703"/>
    </source>
</evidence>
<accession>A0A443SIL7</accession>
<dbReference type="VEuPathDB" id="VectorBase:LDEU004669"/>
<reference evidence="6 7" key="1">
    <citation type="journal article" date="2018" name="Gigascience">
        <title>Genomes of trombidid mites reveal novel predicted allergens and laterally-transferred genes associated with secondary metabolism.</title>
        <authorList>
            <person name="Dong X."/>
            <person name="Chaisiri K."/>
            <person name="Xia D."/>
            <person name="Armstrong S.D."/>
            <person name="Fang Y."/>
            <person name="Donnelly M.J."/>
            <person name="Kadowaki T."/>
            <person name="McGarry J.W."/>
            <person name="Darby A.C."/>
            <person name="Makepeace B.L."/>
        </authorList>
    </citation>
    <scope>NUCLEOTIDE SEQUENCE [LARGE SCALE GENOMIC DNA]</scope>
    <source>
        <strain evidence="6">UoL-UT</strain>
    </source>
</reference>
<dbReference type="InterPro" id="IPR050868">
    <property type="entry name" value="ELMO_domain-containing"/>
</dbReference>
<evidence type="ECO:0000259" key="5">
    <source>
        <dbReference type="PROSITE" id="PS51335"/>
    </source>
</evidence>
<dbReference type="InterPro" id="IPR011989">
    <property type="entry name" value="ARM-like"/>
</dbReference>
<feature type="domain" description="ELMO" evidence="5">
    <location>
        <begin position="309"/>
        <end position="490"/>
    </location>
</feature>
<dbReference type="Pfam" id="PF16457">
    <property type="entry name" value="PH_12"/>
    <property type="match status" value="1"/>
</dbReference>
<feature type="non-terminal residue" evidence="6">
    <location>
        <position position="624"/>
    </location>
</feature>
<dbReference type="GO" id="GO:0007015">
    <property type="term" value="P:actin filament organization"/>
    <property type="evidence" value="ECO:0007669"/>
    <property type="project" value="TreeGrafter"/>
</dbReference>
<comment type="function">
    <text evidence="4">Involved in cytoskeletal rearrangements required for phagocytosis of apoptotic cells and cell motility. Acts in association with DOCK1 and CRK. Was initially proposed to be required in complex with DOCK1 to activate Rac Rho small GTPases. May enhance the guanine nucleotide exchange factor (GEF) activity of DOCK1.</text>
</comment>
<keyword evidence="7" id="KW-1185">Reference proteome</keyword>
<comment type="caution">
    <text evidence="6">The sequence shown here is derived from an EMBL/GenBank/DDBJ whole genome shotgun (WGS) entry which is preliminary data.</text>
</comment>
<dbReference type="InterPro" id="IPR024574">
    <property type="entry name" value="ELMO_ARM"/>
</dbReference>